<dbReference type="AlphaFoldDB" id="A0A0F8XWJ2"/>
<sequence length="232" mass="23908">MAIGVNHIFEEDDTAGGTSWTTAIETPTSGELTIVACFSPGTPTHTLSGTNGWNVTWTERVTHSANNGRITIFTGIPDSSTAGTLTITVSVSVTAFMIRASRWTGVDTTSPFVQTGIGDGTLALAQLDSPLAAFAVGSVSYLAVRYNTSAAVFTAEGSWALLGSRSEHSGPSGSSIDAWLNAEDTTPTITNDADKDWAIIGVEIAAEAVGGARPHNPLGHPLYGPFAGPIAA</sequence>
<name>A0A0F8XWJ2_9ZZZZ</name>
<organism evidence="1">
    <name type="scientific">marine sediment metagenome</name>
    <dbReference type="NCBI Taxonomy" id="412755"/>
    <lineage>
        <taxon>unclassified sequences</taxon>
        <taxon>metagenomes</taxon>
        <taxon>ecological metagenomes</taxon>
    </lineage>
</organism>
<accession>A0A0F8XWJ2</accession>
<reference evidence="1" key="1">
    <citation type="journal article" date="2015" name="Nature">
        <title>Complex archaea that bridge the gap between prokaryotes and eukaryotes.</title>
        <authorList>
            <person name="Spang A."/>
            <person name="Saw J.H."/>
            <person name="Jorgensen S.L."/>
            <person name="Zaremba-Niedzwiedzka K."/>
            <person name="Martijn J."/>
            <person name="Lind A.E."/>
            <person name="van Eijk R."/>
            <person name="Schleper C."/>
            <person name="Guy L."/>
            <person name="Ettema T.J."/>
        </authorList>
    </citation>
    <scope>NUCLEOTIDE SEQUENCE</scope>
</reference>
<evidence type="ECO:0000313" key="1">
    <source>
        <dbReference type="EMBL" id="KKK73343.1"/>
    </source>
</evidence>
<proteinExistence type="predicted"/>
<dbReference type="EMBL" id="LAZR01056825">
    <property type="protein sequence ID" value="KKK73343.1"/>
    <property type="molecule type" value="Genomic_DNA"/>
</dbReference>
<comment type="caution">
    <text evidence="1">The sequence shown here is derived from an EMBL/GenBank/DDBJ whole genome shotgun (WGS) entry which is preliminary data.</text>
</comment>
<gene>
    <name evidence="1" type="ORF">LCGC14_2894760</name>
</gene>
<protein>
    <submittedName>
        <fullName evidence="1">Uncharacterized protein</fullName>
    </submittedName>
</protein>